<keyword evidence="3" id="KW-0238">DNA-binding</keyword>
<dbReference type="InterPro" id="IPR041222">
    <property type="entry name" value="PriA_3primeBD"/>
</dbReference>
<keyword evidence="1" id="KW-0547">Nucleotide-binding</keyword>
<evidence type="ECO:0000259" key="4">
    <source>
        <dbReference type="Pfam" id="PF17764"/>
    </source>
</evidence>
<dbReference type="Pfam" id="PF17764">
    <property type="entry name" value="PriA_3primeBD"/>
    <property type="match status" value="1"/>
</dbReference>
<dbReference type="GO" id="GO:0003677">
    <property type="term" value="F:DNA binding"/>
    <property type="evidence" value="ECO:0007669"/>
    <property type="project" value="UniProtKB-KW"/>
</dbReference>
<dbReference type="GO" id="GO:0043138">
    <property type="term" value="F:3'-5' DNA helicase activity"/>
    <property type="evidence" value="ECO:0007669"/>
    <property type="project" value="TreeGrafter"/>
</dbReference>
<accession>A0A6J7EVK9</accession>
<organism evidence="5">
    <name type="scientific">freshwater metagenome</name>
    <dbReference type="NCBI Taxonomy" id="449393"/>
    <lineage>
        <taxon>unclassified sequences</taxon>
        <taxon>metagenomes</taxon>
        <taxon>ecological metagenomes</taxon>
    </lineage>
</organism>
<dbReference type="GO" id="GO:0006302">
    <property type="term" value="P:double-strand break repair"/>
    <property type="evidence" value="ECO:0007669"/>
    <property type="project" value="TreeGrafter"/>
</dbReference>
<protein>
    <submittedName>
        <fullName evidence="5">Unannotated protein</fullName>
    </submittedName>
</protein>
<dbReference type="GO" id="GO:0006310">
    <property type="term" value="P:DNA recombination"/>
    <property type="evidence" value="ECO:0007669"/>
    <property type="project" value="TreeGrafter"/>
</dbReference>
<evidence type="ECO:0000256" key="1">
    <source>
        <dbReference type="ARBA" id="ARBA00022741"/>
    </source>
</evidence>
<dbReference type="Gene3D" id="3.40.50.300">
    <property type="entry name" value="P-loop containing nucleotide triphosphate hydrolases"/>
    <property type="match status" value="1"/>
</dbReference>
<proteinExistence type="predicted"/>
<gene>
    <name evidence="5" type="ORF">UFOPK3482_00945</name>
</gene>
<dbReference type="AlphaFoldDB" id="A0A6J7EVK9"/>
<name>A0A6J7EVK9_9ZZZZ</name>
<keyword evidence="2" id="KW-0067">ATP-binding</keyword>
<dbReference type="PANTHER" id="PTHR30580">
    <property type="entry name" value="PRIMOSOMAL PROTEIN N"/>
    <property type="match status" value="1"/>
</dbReference>
<evidence type="ECO:0000256" key="2">
    <source>
        <dbReference type="ARBA" id="ARBA00022840"/>
    </source>
</evidence>
<evidence type="ECO:0000256" key="3">
    <source>
        <dbReference type="ARBA" id="ARBA00023125"/>
    </source>
</evidence>
<feature type="domain" description="Primosomal protein N' 3' DNA-binding" evidence="4">
    <location>
        <begin position="36"/>
        <end position="125"/>
    </location>
</feature>
<dbReference type="GO" id="GO:0006270">
    <property type="term" value="P:DNA replication initiation"/>
    <property type="evidence" value="ECO:0007669"/>
    <property type="project" value="TreeGrafter"/>
</dbReference>
<sequence length="624" mass="68939">MKGDLRLKREVAPTPTEKPSAQLPVAHLWVDASVYHLDTKFSYLVPENLNESAVVGALVSIPFHGREIFGLILSRSDDEGMQGLKSITKVIGAIPLLTPEIIDLITCASERYAAHPFDLIRSAVPDRIASVEKEFSSIFSTSRNIDADENRLFLQLPPVTSRSNLIASKVSNLADKAGVIAVLPDSREVQGLHLALLELGTPHVVLDSKLSKSEYFRNFLLLRTGQVSLAIGTRSAIFAPVANLGSIFVYNEGSEHFYEKRSPGWNVRDIAILRSRQERLSLYFAGYSPSSEVARFIDEDWFAFKKSKAKLRVSTFSPTHGELLPSRALAPIKKALEKGPVLFVVPLKGYAQAIRCAKCKTVSRCECGGAHEKISEKALIRCSHCLKSVQSWQCVWCHHHLPSLLSRGIDRHQHEIGILFPGVPIHSSTSDHFLSNATPTGIFLATPGMAPTSADGYSAVVILEGNRFLNQPDMRSDERVRELYFAHASLAKADSPIILIQDEGHSIATALSTWNPQMALHNELEERRSLGLPPYVRSALLTMENKEITKLQAALMSAKEEKRIPSSTKILGPITMGEKSALILTAEISDGDELVKTIHEFMRRRSAAKKPLPSLRIDPYSLSH</sequence>
<dbReference type="InterPro" id="IPR042115">
    <property type="entry name" value="PriA_3primeBD_sf"/>
</dbReference>
<dbReference type="PANTHER" id="PTHR30580:SF0">
    <property type="entry name" value="PRIMOSOMAL PROTEIN N"/>
    <property type="match status" value="1"/>
</dbReference>
<dbReference type="InterPro" id="IPR027417">
    <property type="entry name" value="P-loop_NTPase"/>
</dbReference>
<dbReference type="Gene3D" id="3.40.1440.60">
    <property type="entry name" value="PriA, 3(prime) DNA-binding domain"/>
    <property type="match status" value="1"/>
</dbReference>
<reference evidence="5" key="1">
    <citation type="submission" date="2020-05" db="EMBL/GenBank/DDBJ databases">
        <authorList>
            <person name="Chiriac C."/>
            <person name="Salcher M."/>
            <person name="Ghai R."/>
            <person name="Kavagutti S V."/>
        </authorList>
    </citation>
    <scope>NUCLEOTIDE SEQUENCE</scope>
</reference>
<evidence type="ECO:0000313" key="5">
    <source>
        <dbReference type="EMBL" id="CAB4887176.1"/>
    </source>
</evidence>
<dbReference type="EMBL" id="CAFBLZ010000084">
    <property type="protein sequence ID" value="CAB4887176.1"/>
    <property type="molecule type" value="Genomic_DNA"/>
</dbReference>
<dbReference type="GO" id="GO:0005524">
    <property type="term" value="F:ATP binding"/>
    <property type="evidence" value="ECO:0007669"/>
    <property type="project" value="UniProtKB-KW"/>
</dbReference>